<dbReference type="Proteomes" id="UP001222325">
    <property type="component" value="Unassembled WGS sequence"/>
</dbReference>
<dbReference type="EMBL" id="JARJCN010000034">
    <property type="protein sequence ID" value="KAJ7085388.1"/>
    <property type="molecule type" value="Genomic_DNA"/>
</dbReference>
<dbReference type="PANTHER" id="PTHR48025">
    <property type="entry name" value="OS02G0815200 PROTEIN"/>
    <property type="match status" value="1"/>
</dbReference>
<evidence type="ECO:0000259" key="4">
    <source>
        <dbReference type="PROSITE" id="PS50102"/>
    </source>
</evidence>
<feature type="compositionally biased region" description="Basic and acidic residues" evidence="3">
    <location>
        <begin position="325"/>
        <end position="334"/>
    </location>
</feature>
<evidence type="ECO:0000313" key="5">
    <source>
        <dbReference type="EMBL" id="KAJ7085388.1"/>
    </source>
</evidence>
<feature type="region of interest" description="Disordered" evidence="3">
    <location>
        <begin position="322"/>
        <end position="444"/>
    </location>
</feature>
<organism evidence="5 6">
    <name type="scientific">Mycena belliarum</name>
    <dbReference type="NCBI Taxonomy" id="1033014"/>
    <lineage>
        <taxon>Eukaryota</taxon>
        <taxon>Fungi</taxon>
        <taxon>Dikarya</taxon>
        <taxon>Basidiomycota</taxon>
        <taxon>Agaricomycotina</taxon>
        <taxon>Agaricomycetes</taxon>
        <taxon>Agaricomycetidae</taxon>
        <taxon>Agaricales</taxon>
        <taxon>Marasmiineae</taxon>
        <taxon>Mycenaceae</taxon>
        <taxon>Mycena</taxon>
    </lineage>
</organism>
<dbReference type="InterPro" id="IPR035979">
    <property type="entry name" value="RBD_domain_sf"/>
</dbReference>
<comment type="caution">
    <text evidence="5">The sequence shown here is derived from an EMBL/GenBank/DDBJ whole genome shotgun (WGS) entry which is preliminary data.</text>
</comment>
<protein>
    <recommendedName>
        <fullName evidence="4">RRM domain-containing protein</fullName>
    </recommendedName>
</protein>
<keyword evidence="6" id="KW-1185">Reference proteome</keyword>
<feature type="compositionally biased region" description="Gly residues" evidence="3">
    <location>
        <begin position="366"/>
        <end position="444"/>
    </location>
</feature>
<evidence type="ECO:0000256" key="3">
    <source>
        <dbReference type="SAM" id="MobiDB-lite"/>
    </source>
</evidence>
<evidence type="ECO:0000313" key="6">
    <source>
        <dbReference type="Proteomes" id="UP001222325"/>
    </source>
</evidence>
<sequence length="444" mass="47184">MLINAIRRQARTALVSVVRRTAVPSLVAHVSRPTPISLRALSTTLVLRFEEKRTSESEPSRQLFVGNVPFDATEHDIRDAFKTFGEVETVRLITNLDGSSRGFGYVMFRDVESSTAAFNSGPIYVYDRDLRIDYSAPKTYAPPRNAGAAARPAAPPGRVLFAGNLPFGCEEADLREKFEPFGTIKSVRIGRHASGESKGFAHIEYMREEDAVATYDSFAEEPLYLLDRTIRVDYAPARPTIVHPPSHKLYFHDFRGDDAALRLALKEFENSIQHVYFLRNQATGEITGTGFIDFMSVERATDAIAKFNGTISSYGPINLEYAAPPKREREENKGRGGGNNYPPERTSYGGGQRQANVWANNEREGGGGYGGGQRQGGGGYGGGQGGGGYGGRQGGGGYGGGQGGGGYGERQSGGGGYGGGGGGGRGGYGGGGGRGGGGGGYGSR</sequence>
<accession>A0AAD6XKQ3</accession>
<dbReference type="Gene3D" id="3.30.70.330">
    <property type="match status" value="3"/>
</dbReference>
<feature type="domain" description="RRM" evidence="4">
    <location>
        <begin position="247"/>
        <end position="324"/>
    </location>
</feature>
<dbReference type="InterPro" id="IPR050502">
    <property type="entry name" value="Euk_RNA-bind_prot"/>
</dbReference>
<dbReference type="PROSITE" id="PS50102">
    <property type="entry name" value="RRM"/>
    <property type="match status" value="3"/>
</dbReference>
<feature type="domain" description="RRM" evidence="4">
    <location>
        <begin position="61"/>
        <end position="137"/>
    </location>
</feature>
<gene>
    <name evidence="5" type="ORF">B0H15DRAFT_950996</name>
</gene>
<dbReference type="SMART" id="SM00360">
    <property type="entry name" value="RRM"/>
    <property type="match status" value="3"/>
</dbReference>
<dbReference type="GO" id="GO:0003729">
    <property type="term" value="F:mRNA binding"/>
    <property type="evidence" value="ECO:0007669"/>
    <property type="project" value="TreeGrafter"/>
</dbReference>
<feature type="domain" description="RRM" evidence="4">
    <location>
        <begin position="158"/>
        <end position="237"/>
    </location>
</feature>
<keyword evidence="1 2" id="KW-0694">RNA-binding</keyword>
<name>A0AAD6XKQ3_9AGAR</name>
<evidence type="ECO:0000256" key="2">
    <source>
        <dbReference type="PROSITE-ProRule" id="PRU00176"/>
    </source>
</evidence>
<dbReference type="AlphaFoldDB" id="A0AAD6XKQ3"/>
<dbReference type="InterPro" id="IPR012677">
    <property type="entry name" value="Nucleotide-bd_a/b_plait_sf"/>
</dbReference>
<dbReference type="InterPro" id="IPR000504">
    <property type="entry name" value="RRM_dom"/>
</dbReference>
<dbReference type="PANTHER" id="PTHR48025:SF1">
    <property type="entry name" value="RRM DOMAIN-CONTAINING PROTEIN"/>
    <property type="match status" value="1"/>
</dbReference>
<reference evidence="5" key="1">
    <citation type="submission" date="2023-03" db="EMBL/GenBank/DDBJ databases">
        <title>Massive genome expansion in bonnet fungi (Mycena s.s.) driven by repeated elements and novel gene families across ecological guilds.</title>
        <authorList>
            <consortium name="Lawrence Berkeley National Laboratory"/>
            <person name="Harder C.B."/>
            <person name="Miyauchi S."/>
            <person name="Viragh M."/>
            <person name="Kuo A."/>
            <person name="Thoen E."/>
            <person name="Andreopoulos B."/>
            <person name="Lu D."/>
            <person name="Skrede I."/>
            <person name="Drula E."/>
            <person name="Henrissat B."/>
            <person name="Morin E."/>
            <person name="Kohler A."/>
            <person name="Barry K."/>
            <person name="LaButti K."/>
            <person name="Morin E."/>
            <person name="Salamov A."/>
            <person name="Lipzen A."/>
            <person name="Mereny Z."/>
            <person name="Hegedus B."/>
            <person name="Baldrian P."/>
            <person name="Stursova M."/>
            <person name="Weitz H."/>
            <person name="Taylor A."/>
            <person name="Grigoriev I.V."/>
            <person name="Nagy L.G."/>
            <person name="Martin F."/>
            <person name="Kauserud H."/>
        </authorList>
    </citation>
    <scope>NUCLEOTIDE SEQUENCE</scope>
    <source>
        <strain evidence="5">CBHHK173m</strain>
    </source>
</reference>
<evidence type="ECO:0000256" key="1">
    <source>
        <dbReference type="ARBA" id="ARBA00022884"/>
    </source>
</evidence>
<dbReference type="SUPFAM" id="SSF54928">
    <property type="entry name" value="RNA-binding domain, RBD"/>
    <property type="match status" value="3"/>
</dbReference>
<dbReference type="CDD" id="cd00590">
    <property type="entry name" value="RRM_SF"/>
    <property type="match status" value="2"/>
</dbReference>
<proteinExistence type="predicted"/>
<dbReference type="Pfam" id="PF00076">
    <property type="entry name" value="RRM_1"/>
    <property type="match status" value="3"/>
</dbReference>